<proteinExistence type="predicted"/>
<sequence length="403" mass="45382">MKVLLINHFPLEGSGSGTYTKNIALHLRKRGHEVAVIFPENQPFPVLPGIQMHPVMFSKDKVQRDELPFNFPCFTTHPQSRTTFADLGVGQLTRYLTAFSAALRQALQEFHPDIIHAQHAWCLSWLASLCNLPLVITIHGTELMGCKKWPAFQSFAEEAVAGSIKVLAISADNRDLAIEQLPMATDKLLLLPNGYNEDIFYREDVDKDALFSSLGLPYRGEYIVLFVGKLAAFKGVDMLLRTARRYEWLADREFITLIAGDGEERERLSELHKQLGLRNTFFLGNQKQDELRRLYNAADVFVMPSRREPFGLVALEAMACGLPVVGSNEGGLPEFINSQVGTLVSPEDEESFCAAILNELTRHHTEPERRDIIAHYASSNFAQAQFVAKLEQVYQRAVRDFSS</sequence>
<feature type="domain" description="Glycosyltransferase subfamily 4-like N-terminal" evidence="2">
    <location>
        <begin position="14"/>
        <end position="197"/>
    </location>
</feature>
<dbReference type="Pfam" id="PF13439">
    <property type="entry name" value="Glyco_transf_4"/>
    <property type="match status" value="1"/>
</dbReference>
<name>A0A1E3UM79_9FIRM</name>
<dbReference type="PANTHER" id="PTHR45947:SF3">
    <property type="entry name" value="SULFOQUINOVOSYL TRANSFERASE SQD2"/>
    <property type="match status" value="1"/>
</dbReference>
<comment type="caution">
    <text evidence="3">The sequence shown here is derived from an EMBL/GenBank/DDBJ whole genome shotgun (WGS) entry which is preliminary data.</text>
</comment>
<feature type="domain" description="Glycosyl transferase family 1" evidence="1">
    <location>
        <begin position="219"/>
        <end position="361"/>
    </location>
</feature>
<evidence type="ECO:0008006" key="5">
    <source>
        <dbReference type="Google" id="ProtNLM"/>
    </source>
</evidence>
<dbReference type="InterPro" id="IPR050194">
    <property type="entry name" value="Glycosyltransferase_grp1"/>
</dbReference>
<reference evidence="3 4" key="1">
    <citation type="submission" date="2016-08" db="EMBL/GenBank/DDBJ databases">
        <authorList>
            <person name="Seilhamer J.J."/>
        </authorList>
    </citation>
    <scope>NUCLEOTIDE SEQUENCE [LARGE SCALE GENOMIC DNA]</scope>
    <source>
        <strain evidence="3 4">NML150140-1</strain>
    </source>
</reference>
<gene>
    <name evidence="3" type="ORF">BEI59_06255</name>
</gene>
<evidence type="ECO:0000313" key="4">
    <source>
        <dbReference type="Proteomes" id="UP000094271"/>
    </source>
</evidence>
<dbReference type="InterPro" id="IPR028098">
    <property type="entry name" value="Glyco_trans_4-like_N"/>
</dbReference>
<evidence type="ECO:0000313" key="3">
    <source>
        <dbReference type="EMBL" id="ODR54151.1"/>
    </source>
</evidence>
<dbReference type="OrthoDB" id="9806653at2"/>
<dbReference type="AlphaFoldDB" id="A0A1E3UM79"/>
<dbReference type="RefSeq" id="WP_069431312.1">
    <property type="nucleotide sequence ID" value="NZ_MEHA01000003.1"/>
</dbReference>
<dbReference type="GO" id="GO:0016757">
    <property type="term" value="F:glycosyltransferase activity"/>
    <property type="evidence" value="ECO:0007669"/>
    <property type="project" value="InterPro"/>
</dbReference>
<dbReference type="EMBL" id="MEHA01000003">
    <property type="protein sequence ID" value="ODR54151.1"/>
    <property type="molecule type" value="Genomic_DNA"/>
</dbReference>
<organism evidence="3 4">
    <name type="scientific">Eisenbergiella tayi</name>
    <dbReference type="NCBI Taxonomy" id="1432052"/>
    <lineage>
        <taxon>Bacteria</taxon>
        <taxon>Bacillati</taxon>
        <taxon>Bacillota</taxon>
        <taxon>Clostridia</taxon>
        <taxon>Lachnospirales</taxon>
        <taxon>Lachnospiraceae</taxon>
        <taxon>Eisenbergiella</taxon>
    </lineage>
</organism>
<evidence type="ECO:0000259" key="1">
    <source>
        <dbReference type="Pfam" id="PF00534"/>
    </source>
</evidence>
<evidence type="ECO:0000259" key="2">
    <source>
        <dbReference type="Pfam" id="PF13439"/>
    </source>
</evidence>
<dbReference type="SUPFAM" id="SSF53756">
    <property type="entry name" value="UDP-Glycosyltransferase/glycogen phosphorylase"/>
    <property type="match status" value="1"/>
</dbReference>
<dbReference type="Proteomes" id="UP000094271">
    <property type="component" value="Unassembled WGS sequence"/>
</dbReference>
<dbReference type="Gene3D" id="3.40.50.2000">
    <property type="entry name" value="Glycogen Phosphorylase B"/>
    <property type="match status" value="2"/>
</dbReference>
<protein>
    <recommendedName>
        <fullName evidence="5">Glycosyltransferase family 4 protein</fullName>
    </recommendedName>
</protein>
<accession>A0A1E3UM79</accession>
<dbReference type="PANTHER" id="PTHR45947">
    <property type="entry name" value="SULFOQUINOVOSYL TRANSFERASE SQD2"/>
    <property type="match status" value="1"/>
</dbReference>
<dbReference type="Pfam" id="PF00534">
    <property type="entry name" value="Glycos_transf_1"/>
    <property type="match status" value="1"/>
</dbReference>
<dbReference type="InterPro" id="IPR001296">
    <property type="entry name" value="Glyco_trans_1"/>
</dbReference>